<evidence type="ECO:0000256" key="1">
    <source>
        <dbReference type="SAM" id="MobiDB-lite"/>
    </source>
</evidence>
<reference evidence="4" key="1">
    <citation type="submission" date="2016-10" db="EMBL/GenBank/DDBJ databases">
        <authorList>
            <person name="Varghese N."/>
            <person name="Submissions S."/>
        </authorList>
    </citation>
    <scope>NUCLEOTIDE SEQUENCE [LARGE SCALE GENOMIC DNA]</scope>
    <source>
        <strain evidence="4">CGMCC 4.3568</strain>
    </source>
</reference>
<dbReference type="OrthoDB" id="3693726at2"/>
<accession>A0A1I1CNE4</accession>
<gene>
    <name evidence="3" type="ORF">SAMN05216266_13919</name>
</gene>
<keyword evidence="2" id="KW-0812">Transmembrane</keyword>
<evidence type="ECO:0000313" key="3">
    <source>
        <dbReference type="EMBL" id="SFB64007.1"/>
    </source>
</evidence>
<organism evidence="3 4">
    <name type="scientific">Amycolatopsis marina</name>
    <dbReference type="NCBI Taxonomy" id="490629"/>
    <lineage>
        <taxon>Bacteria</taxon>
        <taxon>Bacillati</taxon>
        <taxon>Actinomycetota</taxon>
        <taxon>Actinomycetes</taxon>
        <taxon>Pseudonocardiales</taxon>
        <taxon>Pseudonocardiaceae</taxon>
        <taxon>Amycolatopsis</taxon>
    </lineage>
</organism>
<feature type="transmembrane region" description="Helical" evidence="2">
    <location>
        <begin position="6"/>
        <end position="25"/>
    </location>
</feature>
<evidence type="ECO:0000256" key="2">
    <source>
        <dbReference type="SAM" id="Phobius"/>
    </source>
</evidence>
<feature type="transmembrane region" description="Helical" evidence="2">
    <location>
        <begin position="46"/>
        <end position="67"/>
    </location>
</feature>
<keyword evidence="2" id="KW-1133">Transmembrane helix</keyword>
<feature type="region of interest" description="Disordered" evidence="1">
    <location>
        <begin position="119"/>
        <end position="161"/>
    </location>
</feature>
<feature type="transmembrane region" description="Helical" evidence="2">
    <location>
        <begin position="79"/>
        <end position="99"/>
    </location>
</feature>
<protein>
    <submittedName>
        <fullName evidence="3">Uncharacterized protein</fullName>
    </submittedName>
</protein>
<keyword evidence="4" id="KW-1185">Reference proteome</keyword>
<dbReference type="RefSeq" id="WP_091679787.1">
    <property type="nucleotide sequence ID" value="NZ_FOKG01000039.1"/>
</dbReference>
<dbReference type="AlphaFoldDB" id="A0A1I1CNE4"/>
<dbReference type="EMBL" id="FOKG01000039">
    <property type="protein sequence ID" value="SFB64007.1"/>
    <property type="molecule type" value="Genomic_DNA"/>
</dbReference>
<evidence type="ECO:0000313" key="4">
    <source>
        <dbReference type="Proteomes" id="UP000243799"/>
    </source>
</evidence>
<dbReference type="STRING" id="490629.SAMN05216266_13919"/>
<keyword evidence="2" id="KW-0472">Membrane</keyword>
<name>A0A1I1CNE4_9PSEU</name>
<dbReference type="Proteomes" id="UP000243799">
    <property type="component" value="Unassembled WGS sequence"/>
</dbReference>
<sequence>MDTDSLMTFLVVGVILVAIDGFIIYRSGRRYLGDAYGDEGASSSMNRLVTVLFHLVVLGVLALLSVVDFGGNSVQAVVAKLGVLLLVLALAHAITIAVLTRIRENREFETVNARRSAAAAAPYHDPTRDSLVNDPVVAPVPGQEGRDPQVSPGIEHRQDRL</sequence>
<proteinExistence type="predicted"/>